<gene>
    <name evidence="1" type="ORF">DMP06_11135</name>
</gene>
<dbReference type="OrthoDB" id="3171648at2"/>
<dbReference type="EMBL" id="QIBX01000032">
    <property type="protein sequence ID" value="RNL37324.1"/>
    <property type="molecule type" value="Genomic_DNA"/>
</dbReference>
<dbReference type="GO" id="GO:0016740">
    <property type="term" value="F:transferase activity"/>
    <property type="evidence" value="ECO:0007669"/>
    <property type="project" value="UniProtKB-KW"/>
</dbReference>
<protein>
    <submittedName>
        <fullName evidence="1">Phosphoadenosine phosphosulfate sulfotransferase</fullName>
    </submittedName>
</protein>
<accession>A0A3N0ARG7</accession>
<organism evidence="1 2">
    <name type="scientific">Slackia equolifaciens</name>
    <dbReference type="NCBI Taxonomy" id="498718"/>
    <lineage>
        <taxon>Bacteria</taxon>
        <taxon>Bacillati</taxon>
        <taxon>Actinomycetota</taxon>
        <taxon>Coriobacteriia</taxon>
        <taxon>Eggerthellales</taxon>
        <taxon>Eggerthellaceae</taxon>
        <taxon>Slackia</taxon>
    </lineage>
</organism>
<keyword evidence="1" id="KW-0808">Transferase</keyword>
<keyword evidence="2" id="KW-1185">Reference proteome</keyword>
<reference evidence="2" key="1">
    <citation type="submission" date="2018-05" db="EMBL/GenBank/DDBJ databases">
        <title>Genome Sequencing of selected type strains of the family Eggerthellaceae.</title>
        <authorList>
            <person name="Danylec N."/>
            <person name="Stoll D.A."/>
            <person name="Doetsch A."/>
            <person name="Huch M."/>
        </authorList>
    </citation>
    <scope>NUCLEOTIDE SEQUENCE [LARGE SCALE GENOMIC DNA]</scope>
    <source>
        <strain evidence="2">DSM 24851</strain>
    </source>
</reference>
<dbReference type="Gene3D" id="3.20.20.330">
    <property type="entry name" value="Homocysteine-binding-like domain"/>
    <property type="match status" value="2"/>
</dbReference>
<sequence length="347" mass="35813">MADIQLRFHHDMLVLSAPIDYALARQGVDVHEDFEFTSLIEPEMAADALRLEALAGAHCLVTATEGICPARLAHARMEDRAADVATAALASVNVNNPQHVLCEIGPCGLPLDPSNKASLKQTAQQYEAAARAFVGEGIGAGHETGAGHEAGAGVGKSAGSLSDGSHSGLSGASLGFGAVPGSGEGTPFDALFLNGMRTEADMRCAIEGVRKAYDGPLFASMDANEQGEFDRMTVQQAVEAMRGADVVGIRSSAAPEALCAAVRQMAQLTETPILVQIRVKAPTAQEKKRASLGGPVPGNPYPMPDALADAALQLRAAGAQFLRACGEATPAYTGALAVAALGRDCVR</sequence>
<dbReference type="SUPFAM" id="SSF82282">
    <property type="entry name" value="Homocysteine S-methyltransferase"/>
    <property type="match status" value="2"/>
</dbReference>
<evidence type="ECO:0000313" key="1">
    <source>
        <dbReference type="EMBL" id="RNL37324.1"/>
    </source>
</evidence>
<name>A0A3N0ARG7_9ACTN</name>
<dbReference type="RefSeq" id="WP_123209799.1">
    <property type="nucleotide sequence ID" value="NZ_JBHTHO010000059.1"/>
</dbReference>
<dbReference type="AlphaFoldDB" id="A0A3N0ARG7"/>
<comment type="caution">
    <text evidence="1">The sequence shown here is derived from an EMBL/GenBank/DDBJ whole genome shotgun (WGS) entry which is preliminary data.</text>
</comment>
<dbReference type="InterPro" id="IPR036589">
    <property type="entry name" value="HCY_dom_sf"/>
</dbReference>
<dbReference type="Proteomes" id="UP000269591">
    <property type="component" value="Unassembled WGS sequence"/>
</dbReference>
<proteinExistence type="predicted"/>
<evidence type="ECO:0000313" key="2">
    <source>
        <dbReference type="Proteomes" id="UP000269591"/>
    </source>
</evidence>